<feature type="transmembrane region" description="Helical" evidence="1">
    <location>
        <begin position="6"/>
        <end position="23"/>
    </location>
</feature>
<feature type="transmembrane region" description="Helical" evidence="1">
    <location>
        <begin position="35"/>
        <end position="59"/>
    </location>
</feature>
<proteinExistence type="predicted"/>
<dbReference type="OrthoDB" id="5917530at2759"/>
<evidence type="ECO:0000256" key="1">
    <source>
        <dbReference type="SAM" id="Phobius"/>
    </source>
</evidence>
<keyword evidence="1" id="KW-1133">Transmembrane helix</keyword>
<evidence type="ECO:0000313" key="2">
    <source>
        <dbReference type="EMBL" id="CAF1171433.1"/>
    </source>
</evidence>
<dbReference type="EMBL" id="CAJNOJ010000131">
    <property type="protein sequence ID" value="CAF1171433.1"/>
    <property type="molecule type" value="Genomic_DNA"/>
</dbReference>
<dbReference type="Proteomes" id="UP000663852">
    <property type="component" value="Unassembled WGS sequence"/>
</dbReference>
<reference evidence="2" key="1">
    <citation type="submission" date="2021-02" db="EMBL/GenBank/DDBJ databases">
        <authorList>
            <person name="Nowell W R."/>
        </authorList>
    </citation>
    <scope>NUCLEOTIDE SEQUENCE</scope>
</reference>
<organism evidence="2 3">
    <name type="scientific">Adineta ricciae</name>
    <name type="common">Rotifer</name>
    <dbReference type="NCBI Taxonomy" id="249248"/>
    <lineage>
        <taxon>Eukaryota</taxon>
        <taxon>Metazoa</taxon>
        <taxon>Spiralia</taxon>
        <taxon>Gnathifera</taxon>
        <taxon>Rotifera</taxon>
        <taxon>Eurotatoria</taxon>
        <taxon>Bdelloidea</taxon>
        <taxon>Adinetida</taxon>
        <taxon>Adinetidae</taxon>
        <taxon>Adineta</taxon>
    </lineage>
</organism>
<name>A0A814U9M2_ADIRI</name>
<gene>
    <name evidence="2" type="ORF">EDS130_LOCUS23710</name>
</gene>
<sequence length="126" mass="14409">MLSFSAIHILLVIIAFICGLYSIREYRYTYKRLTAMIYILAAASLLVCIEVLSTIFRHASEHLPDIHPPKTKYSFNVCYILAWVVFVQLLGSSFAFFFCSKKRKGTFDEATEEEALANLPVDLGRF</sequence>
<keyword evidence="1" id="KW-0472">Membrane</keyword>
<dbReference type="AlphaFoldDB" id="A0A814U9M2"/>
<keyword evidence="1" id="KW-0812">Transmembrane</keyword>
<feature type="transmembrane region" description="Helical" evidence="1">
    <location>
        <begin position="79"/>
        <end position="99"/>
    </location>
</feature>
<comment type="caution">
    <text evidence="2">The sequence shown here is derived from an EMBL/GenBank/DDBJ whole genome shotgun (WGS) entry which is preliminary data.</text>
</comment>
<dbReference type="Gene3D" id="1.20.140.150">
    <property type="match status" value="1"/>
</dbReference>
<evidence type="ECO:0000313" key="3">
    <source>
        <dbReference type="Proteomes" id="UP000663852"/>
    </source>
</evidence>
<accession>A0A814U9M2</accession>
<protein>
    <submittedName>
        <fullName evidence="2">Uncharacterized protein</fullName>
    </submittedName>
</protein>